<keyword evidence="3" id="KW-1185">Reference proteome</keyword>
<dbReference type="Proteomes" id="UP000515292">
    <property type="component" value="Chromosome"/>
</dbReference>
<dbReference type="RefSeq" id="WP_182296974.1">
    <property type="nucleotide sequence ID" value="NZ_CP059851.1"/>
</dbReference>
<accession>A0A7G5IIS9</accession>
<gene>
    <name evidence="2" type="ORF">H3309_01805</name>
</gene>
<dbReference type="Pfam" id="PF02624">
    <property type="entry name" value="YcaO"/>
    <property type="match status" value="1"/>
</dbReference>
<dbReference type="EMBL" id="CP059851">
    <property type="protein sequence ID" value="QMW23271.1"/>
    <property type="molecule type" value="Genomic_DNA"/>
</dbReference>
<feature type="domain" description="YcaO" evidence="1">
    <location>
        <begin position="72"/>
        <end position="410"/>
    </location>
</feature>
<proteinExistence type="predicted"/>
<dbReference type="Gene3D" id="3.30.1330.230">
    <property type="match status" value="2"/>
</dbReference>
<name>A0A7G5IIS9_9SPHN</name>
<organism evidence="2 3">
    <name type="scientific">Sandaracinobacteroides saxicola</name>
    <dbReference type="NCBI Taxonomy" id="2759707"/>
    <lineage>
        <taxon>Bacteria</taxon>
        <taxon>Pseudomonadati</taxon>
        <taxon>Pseudomonadota</taxon>
        <taxon>Alphaproteobacteria</taxon>
        <taxon>Sphingomonadales</taxon>
        <taxon>Sphingosinicellaceae</taxon>
        <taxon>Sandaracinobacteroides</taxon>
    </lineage>
</organism>
<dbReference type="PANTHER" id="PTHR37809:SF1">
    <property type="entry name" value="RIBOSOMAL PROTEIN S12 METHYLTHIOTRANSFERASE ACCESSORY FACTOR YCAO"/>
    <property type="match status" value="1"/>
</dbReference>
<dbReference type="NCBIfam" id="TIGR00702">
    <property type="entry name" value="YcaO-type kinase domain"/>
    <property type="match status" value="1"/>
</dbReference>
<reference evidence="2 3" key="1">
    <citation type="submission" date="2020-07" db="EMBL/GenBank/DDBJ databases">
        <title>Complete genome sequence for Sandaracinobacter sp. M6.</title>
        <authorList>
            <person name="Tang Y."/>
            <person name="Liu Q."/>
            <person name="Guo Z."/>
            <person name="Lei P."/>
            <person name="Huang B."/>
        </authorList>
    </citation>
    <scope>NUCLEOTIDE SEQUENCE [LARGE SCALE GENOMIC DNA]</scope>
    <source>
        <strain evidence="2 3">M6</strain>
    </source>
</reference>
<evidence type="ECO:0000259" key="1">
    <source>
        <dbReference type="PROSITE" id="PS51664"/>
    </source>
</evidence>
<dbReference type="PANTHER" id="PTHR37809">
    <property type="entry name" value="RIBOSOMAL PROTEIN S12 METHYLTHIOTRANSFERASE ACCESSORY FACTOR YCAO"/>
    <property type="match status" value="1"/>
</dbReference>
<evidence type="ECO:0000313" key="3">
    <source>
        <dbReference type="Proteomes" id="UP000515292"/>
    </source>
</evidence>
<protein>
    <submittedName>
        <fullName evidence="2">YcaO-like family protein</fullName>
    </submittedName>
</protein>
<evidence type="ECO:0000313" key="2">
    <source>
        <dbReference type="EMBL" id="QMW23271.1"/>
    </source>
</evidence>
<dbReference type="KEGG" id="sand:H3309_01805"/>
<sequence length="410" mass="44179">MRLFGKTACLPKQFRDGTHRSRPPEDTVARLKPLMPRLGITRLANITGLDRIGLPVWIAVRPNSRGLSTAQGKGLTDAAAQASAIMESIECWHAETIVRPMRIASAAALRAEGAAFVFDGLPHYEDRPPRADIAIPWVEGEDLLGGGTCLVPLETVSADYVVGAGRAMESAFVQSSNGLSGGNHPLEACVHALAELIERDQLTMAQDAVRTLDPAIMVDPASVEDTTCRQLFDRLAAAGLMTGLFDLTGDLGIPVYGATIVDADSASRWRTLPAFNGYGCHLTPAVALLRALTEAAQSRLTHISGSRDDILPADFARAGNDDDVGAYRQLLRRDPQRRFDRGDLATDDFEGDLARLLTALRRRGIRRAVAVDLSRPDIGVAVVRLVCPGLAAPVPLLRGRRIRQTFRSAA</sequence>
<dbReference type="AlphaFoldDB" id="A0A7G5IIS9"/>
<dbReference type="PROSITE" id="PS51664">
    <property type="entry name" value="YCAO"/>
    <property type="match status" value="1"/>
</dbReference>
<dbReference type="InterPro" id="IPR003776">
    <property type="entry name" value="YcaO-like_dom"/>
</dbReference>